<organism evidence="1 2">
    <name type="scientific">Galdieria partita</name>
    <dbReference type="NCBI Taxonomy" id="83374"/>
    <lineage>
        <taxon>Eukaryota</taxon>
        <taxon>Rhodophyta</taxon>
        <taxon>Bangiophyceae</taxon>
        <taxon>Galdieriales</taxon>
        <taxon>Galdieriaceae</taxon>
        <taxon>Galdieria</taxon>
    </lineage>
</organism>
<reference evidence="1" key="1">
    <citation type="journal article" date="2022" name="Proc. Natl. Acad. Sci. U.S.A.">
        <title>Life cycle and functional genomics of the unicellular red alga Galdieria for elucidating algal and plant evolution and industrial use.</title>
        <authorList>
            <person name="Hirooka S."/>
            <person name="Itabashi T."/>
            <person name="Ichinose T.M."/>
            <person name="Onuma R."/>
            <person name="Fujiwara T."/>
            <person name="Yamashita S."/>
            <person name="Jong L.W."/>
            <person name="Tomita R."/>
            <person name="Iwane A.H."/>
            <person name="Miyagishima S.Y."/>
        </authorList>
    </citation>
    <scope>NUCLEOTIDE SEQUENCE</scope>
    <source>
        <strain evidence="1">NBRC 102759</strain>
    </source>
</reference>
<comment type="caution">
    <text evidence="1">The sequence shown here is derived from an EMBL/GenBank/DDBJ whole genome shotgun (WGS) entry which is preliminary data.</text>
</comment>
<protein>
    <submittedName>
        <fullName evidence="1">Uncharacterized protein</fullName>
    </submittedName>
</protein>
<sequence>MLDNILLVNFILKKQVFFILPCRLYWQPRHMTSTLRHAFYCVSQPQRSLLTEEFYLSVGREPRFQSRKPGDLIYPVEDFRLSRKSLMSESLSYRLWFRLKDLWNISFHTIFYGVVEKYWRTRPILYPTKPSYVYSFKEWEQTSRTYYINCFGEKRYLGHIRKM</sequence>
<gene>
    <name evidence="1" type="ORF">GpartN1_g7514.t1</name>
</gene>
<dbReference type="EMBL" id="BQMJ01000073">
    <property type="protein sequence ID" value="GJQ15723.1"/>
    <property type="molecule type" value="Genomic_DNA"/>
</dbReference>
<name>A0A9C7Q3C4_9RHOD</name>
<evidence type="ECO:0000313" key="1">
    <source>
        <dbReference type="EMBL" id="GJQ15723.1"/>
    </source>
</evidence>
<dbReference type="Proteomes" id="UP001061958">
    <property type="component" value="Unassembled WGS sequence"/>
</dbReference>
<dbReference type="AlphaFoldDB" id="A0A9C7Q3C4"/>
<accession>A0A9C7Q3C4</accession>
<reference evidence="1" key="2">
    <citation type="submission" date="2022-01" db="EMBL/GenBank/DDBJ databases">
        <authorList>
            <person name="Hirooka S."/>
            <person name="Miyagishima S.Y."/>
        </authorList>
    </citation>
    <scope>NUCLEOTIDE SEQUENCE</scope>
    <source>
        <strain evidence="1">NBRC 102759</strain>
    </source>
</reference>
<evidence type="ECO:0000313" key="2">
    <source>
        <dbReference type="Proteomes" id="UP001061958"/>
    </source>
</evidence>
<proteinExistence type="predicted"/>
<keyword evidence="2" id="KW-1185">Reference proteome</keyword>